<organism evidence="1 2">
    <name type="scientific">Methylobacterium jeotgali</name>
    <dbReference type="NCBI Taxonomy" id="381630"/>
    <lineage>
        <taxon>Bacteria</taxon>
        <taxon>Pseudomonadati</taxon>
        <taxon>Pseudomonadota</taxon>
        <taxon>Alphaproteobacteria</taxon>
        <taxon>Hyphomicrobiales</taxon>
        <taxon>Methylobacteriaceae</taxon>
        <taxon>Methylobacterium</taxon>
    </lineage>
</organism>
<comment type="caution">
    <text evidence="1">The sequence shown here is derived from an EMBL/GenBank/DDBJ whole genome shotgun (WGS) entry which is preliminary data.</text>
</comment>
<dbReference type="RefSeq" id="WP_238277449.1">
    <property type="nucleotide sequence ID" value="NZ_BPQR01000058.1"/>
</dbReference>
<proteinExistence type="predicted"/>
<evidence type="ECO:0000313" key="2">
    <source>
        <dbReference type="Proteomes" id="UP001055102"/>
    </source>
</evidence>
<evidence type="ECO:0000313" key="1">
    <source>
        <dbReference type="EMBL" id="GJE08010.1"/>
    </source>
</evidence>
<gene>
    <name evidence="1" type="ORF">AOPFMNJM_3342</name>
</gene>
<reference evidence="1" key="1">
    <citation type="journal article" date="2021" name="Front. Microbiol.">
        <title>Comprehensive Comparative Genomics and Phenotyping of Methylobacterium Species.</title>
        <authorList>
            <person name="Alessa O."/>
            <person name="Ogura Y."/>
            <person name="Fujitani Y."/>
            <person name="Takami H."/>
            <person name="Hayashi T."/>
            <person name="Sahin N."/>
            <person name="Tani A."/>
        </authorList>
    </citation>
    <scope>NUCLEOTIDE SEQUENCE</scope>
    <source>
        <strain evidence="1">LMG 23639</strain>
    </source>
</reference>
<keyword evidence="2" id="KW-1185">Reference proteome</keyword>
<dbReference type="Proteomes" id="UP001055102">
    <property type="component" value="Unassembled WGS sequence"/>
</dbReference>
<protein>
    <submittedName>
        <fullName evidence="1">Uncharacterized protein</fullName>
    </submittedName>
</protein>
<dbReference type="EMBL" id="BPQR01000058">
    <property type="protein sequence ID" value="GJE08010.1"/>
    <property type="molecule type" value="Genomic_DNA"/>
</dbReference>
<sequence length="87" mass="9946">MQKGKFFLTGLGLLMQGVKFTPEENAVLHWLCAAASESDAVFWDQTRAVEPGSLRWHALEGLKNTFRRLEKHHILQAHYDRAAQFHG</sequence>
<reference evidence="1" key="2">
    <citation type="submission" date="2021-08" db="EMBL/GenBank/DDBJ databases">
        <authorList>
            <person name="Tani A."/>
            <person name="Ola A."/>
            <person name="Ogura Y."/>
            <person name="Katsura K."/>
            <person name="Hayashi T."/>
        </authorList>
    </citation>
    <scope>NUCLEOTIDE SEQUENCE</scope>
    <source>
        <strain evidence="1">LMG 23639</strain>
    </source>
</reference>
<name>A0ABQ4SXS6_9HYPH</name>
<accession>A0ABQ4SXS6</accession>